<name>A0A1H1JWW1_9BURK</name>
<dbReference type="SUPFAM" id="SSF53098">
    <property type="entry name" value="Ribonuclease H-like"/>
    <property type="match status" value="1"/>
</dbReference>
<accession>A0A1H1JWW1</accession>
<dbReference type="InterPro" id="IPR036397">
    <property type="entry name" value="RNaseH_sf"/>
</dbReference>
<dbReference type="AlphaFoldDB" id="A0A1H1JWW1"/>
<reference evidence="3" key="1">
    <citation type="submission" date="2016-10" db="EMBL/GenBank/DDBJ databases">
        <authorList>
            <person name="Varghese N."/>
        </authorList>
    </citation>
    <scope>NUCLEOTIDE SEQUENCE [LARGE SCALE GENOMIC DNA]</scope>
    <source>
        <strain evidence="3">GAS106B</strain>
    </source>
</reference>
<dbReference type="PANTHER" id="PTHR46889">
    <property type="entry name" value="TRANSPOSASE INSF FOR INSERTION SEQUENCE IS3B-RELATED"/>
    <property type="match status" value="1"/>
</dbReference>
<dbReference type="Gene3D" id="3.30.420.10">
    <property type="entry name" value="Ribonuclease H-like superfamily/Ribonuclease H"/>
    <property type="match status" value="1"/>
</dbReference>
<dbReference type="InterPro" id="IPR012337">
    <property type="entry name" value="RNaseH-like_sf"/>
</dbReference>
<dbReference type="GO" id="GO:0015074">
    <property type="term" value="P:DNA integration"/>
    <property type="evidence" value="ECO:0007669"/>
    <property type="project" value="InterPro"/>
</dbReference>
<evidence type="ECO:0000313" key="3">
    <source>
        <dbReference type="Proteomes" id="UP000183487"/>
    </source>
</evidence>
<feature type="domain" description="Integrase catalytic" evidence="1">
    <location>
        <begin position="122"/>
        <end position="286"/>
    </location>
</feature>
<keyword evidence="3" id="KW-1185">Reference proteome</keyword>
<dbReference type="InterPro" id="IPR025948">
    <property type="entry name" value="HTH-like_dom"/>
</dbReference>
<evidence type="ECO:0000259" key="1">
    <source>
        <dbReference type="PROSITE" id="PS50994"/>
    </source>
</evidence>
<dbReference type="InterPro" id="IPR048020">
    <property type="entry name" value="Transpos_IS3"/>
</dbReference>
<organism evidence="2 3">
    <name type="scientific">Paraburkholderia fungorum</name>
    <dbReference type="NCBI Taxonomy" id="134537"/>
    <lineage>
        <taxon>Bacteria</taxon>
        <taxon>Pseudomonadati</taxon>
        <taxon>Pseudomonadota</taxon>
        <taxon>Betaproteobacteria</taxon>
        <taxon>Burkholderiales</taxon>
        <taxon>Burkholderiaceae</taxon>
        <taxon>Paraburkholderia</taxon>
    </lineage>
</organism>
<dbReference type="InterPro" id="IPR050900">
    <property type="entry name" value="Transposase_IS3/IS150/IS904"/>
</dbReference>
<dbReference type="InterPro" id="IPR001584">
    <property type="entry name" value="Integrase_cat-core"/>
</dbReference>
<dbReference type="Pfam" id="PF13276">
    <property type="entry name" value="HTH_21"/>
    <property type="match status" value="1"/>
</dbReference>
<gene>
    <name evidence="2" type="ORF">SAMN05443245_7346</name>
</gene>
<dbReference type="Pfam" id="PF00665">
    <property type="entry name" value="rve"/>
    <property type="match status" value="1"/>
</dbReference>
<dbReference type="Proteomes" id="UP000183487">
    <property type="component" value="Unassembled WGS sequence"/>
</dbReference>
<protein>
    <submittedName>
        <fullName evidence="2">Putative transposase</fullName>
    </submittedName>
</protein>
<dbReference type="PROSITE" id="PS50994">
    <property type="entry name" value="INTEGRASE"/>
    <property type="match status" value="1"/>
</dbReference>
<sequence>MKYGVIEQMRQEYPVPPMCRLLGVSVSGYYAWRKRTPSNRARQEARLETEVLAAHQRTRESFGPERLQRDLERHGVCVGVHRIKRLRRKLGLRCRQKRKFRATTNSKHDLPVSPNLLNQKFSVSAPDQAWCGDITYIATDEGWLYLAGLKDLYSGEIVGYAMSERMTKDLVMQALFRAVSSRRPKPGLIQHTDRGSQYCARAYQELVRQFGMRASMSRRGNCYDNAPIESFWGSLKSELIYHLRFATREQASSPSASTSKCFTTGTARKPVSATCRLPHLRSDFIWIVLRLNALASTDSDRPQRNA</sequence>
<evidence type="ECO:0000313" key="2">
    <source>
        <dbReference type="EMBL" id="SDR54077.1"/>
    </source>
</evidence>
<dbReference type="GO" id="GO:0003676">
    <property type="term" value="F:nucleic acid binding"/>
    <property type="evidence" value="ECO:0007669"/>
    <property type="project" value="InterPro"/>
</dbReference>
<dbReference type="PANTHER" id="PTHR46889:SF4">
    <property type="entry name" value="TRANSPOSASE INSO FOR INSERTION SEQUENCE ELEMENT IS911B-RELATED"/>
    <property type="match status" value="1"/>
</dbReference>
<dbReference type="EMBL" id="FNKP01000004">
    <property type="protein sequence ID" value="SDR54077.1"/>
    <property type="molecule type" value="Genomic_DNA"/>
</dbReference>
<proteinExistence type="predicted"/>
<dbReference type="NCBIfam" id="NF033516">
    <property type="entry name" value="transpos_IS3"/>
    <property type="match status" value="1"/>
</dbReference>